<reference evidence="1" key="1">
    <citation type="submission" date="2022-11" db="EMBL/GenBank/DDBJ databases">
        <title>Centuries of genome instability and evolution in soft-shell clam transmissible cancer (bioRxiv).</title>
        <authorList>
            <person name="Hart S.F.M."/>
            <person name="Yonemitsu M.A."/>
            <person name="Giersch R.M."/>
            <person name="Beal B.F."/>
            <person name="Arriagada G."/>
            <person name="Davis B.W."/>
            <person name="Ostrander E.A."/>
            <person name="Goff S.P."/>
            <person name="Metzger M.J."/>
        </authorList>
    </citation>
    <scope>NUCLEOTIDE SEQUENCE</scope>
    <source>
        <strain evidence="1">MELC-2E11</strain>
        <tissue evidence="1">Siphon/mantle</tissue>
    </source>
</reference>
<dbReference type="InterPro" id="IPR052709">
    <property type="entry name" value="Transposase-MT_Hybrid"/>
</dbReference>
<protein>
    <submittedName>
        <fullName evidence="1">MOS1T-like protein</fullName>
    </submittedName>
</protein>
<keyword evidence="2" id="KW-1185">Reference proteome</keyword>
<dbReference type="Gene3D" id="3.30.420.10">
    <property type="entry name" value="Ribonuclease H-like superfamily/Ribonuclease H"/>
    <property type="match status" value="1"/>
</dbReference>
<proteinExistence type="predicted"/>
<name>A0ABY7EAH1_MYAAR</name>
<dbReference type="InterPro" id="IPR036397">
    <property type="entry name" value="RNaseH_sf"/>
</dbReference>
<organism evidence="1 2">
    <name type="scientific">Mya arenaria</name>
    <name type="common">Soft-shell clam</name>
    <dbReference type="NCBI Taxonomy" id="6604"/>
    <lineage>
        <taxon>Eukaryota</taxon>
        <taxon>Metazoa</taxon>
        <taxon>Spiralia</taxon>
        <taxon>Lophotrochozoa</taxon>
        <taxon>Mollusca</taxon>
        <taxon>Bivalvia</taxon>
        <taxon>Autobranchia</taxon>
        <taxon>Heteroconchia</taxon>
        <taxon>Euheterodonta</taxon>
        <taxon>Imparidentia</taxon>
        <taxon>Neoheterodontei</taxon>
        <taxon>Myida</taxon>
        <taxon>Myoidea</taxon>
        <taxon>Myidae</taxon>
        <taxon>Mya</taxon>
    </lineage>
</organism>
<evidence type="ECO:0000313" key="2">
    <source>
        <dbReference type="Proteomes" id="UP001164746"/>
    </source>
</evidence>
<dbReference type="PANTHER" id="PTHR46060">
    <property type="entry name" value="MARINER MOS1 TRANSPOSASE-LIKE PROTEIN"/>
    <property type="match status" value="1"/>
</dbReference>
<dbReference type="EMBL" id="CP111016">
    <property type="protein sequence ID" value="WAR05641.1"/>
    <property type="molecule type" value="Genomic_DNA"/>
</dbReference>
<evidence type="ECO:0000313" key="1">
    <source>
        <dbReference type="EMBL" id="WAR05641.1"/>
    </source>
</evidence>
<gene>
    <name evidence="1" type="ORF">MAR_021010</name>
</gene>
<sequence length="149" mass="17328">MSFLRRNFINRIVTTDETWLYHFDPETKQQSSDWRRKSSPPLLKAVVRNAFRKNMCIFFRDICGMLIVHAVRVGQTVIRRHLLRIIEKRPGTDIGDFLLHHDKSPAHRAESSTLEPVIFGLRAEHAPYIPDLAPMELCCADAYLIPWTS</sequence>
<dbReference type="PANTHER" id="PTHR46060:SF1">
    <property type="entry name" value="MARINER MOS1 TRANSPOSASE-LIKE PROTEIN"/>
    <property type="match status" value="1"/>
</dbReference>
<dbReference type="Proteomes" id="UP001164746">
    <property type="component" value="Chromosome 5"/>
</dbReference>
<accession>A0ABY7EAH1</accession>